<dbReference type="Gene3D" id="2.60.40.60">
    <property type="entry name" value="Cadherins"/>
    <property type="match status" value="3"/>
</dbReference>
<feature type="chain" id="PRO_5044759657" evidence="8">
    <location>
        <begin position="19"/>
        <end position="462"/>
    </location>
</feature>
<evidence type="ECO:0000256" key="1">
    <source>
        <dbReference type="ARBA" id="ARBA00004370"/>
    </source>
</evidence>
<protein>
    <submittedName>
        <fullName evidence="10">Calcium-dependent cell-adhesion protein</fullName>
    </submittedName>
</protein>
<dbReference type="InterPro" id="IPR015919">
    <property type="entry name" value="Cadherin-like_sf"/>
</dbReference>
<dbReference type="PROSITE" id="PS50268">
    <property type="entry name" value="CADHERIN_2"/>
    <property type="match status" value="3"/>
</dbReference>
<keyword evidence="6" id="KW-0472">Membrane</keyword>
<accession>A0ABD2QGA2</accession>
<dbReference type="GO" id="GO:0005509">
    <property type="term" value="F:calcium ion binding"/>
    <property type="evidence" value="ECO:0007669"/>
    <property type="project" value="UniProtKB-UniRule"/>
</dbReference>
<dbReference type="SUPFAM" id="SSF49313">
    <property type="entry name" value="Cadherin-like"/>
    <property type="match status" value="2"/>
</dbReference>
<proteinExistence type="predicted"/>
<keyword evidence="8" id="KW-0732">Signal</keyword>
<reference evidence="10 11" key="1">
    <citation type="submission" date="2024-11" db="EMBL/GenBank/DDBJ databases">
        <title>Adaptive evolution of stress response genes in parasites aligns with host niche diversity.</title>
        <authorList>
            <person name="Hahn C."/>
            <person name="Resl P."/>
        </authorList>
    </citation>
    <scope>NUCLEOTIDE SEQUENCE [LARGE SCALE GENOMIC DNA]</scope>
    <source>
        <strain evidence="10">EGGRZ-B1_66</strain>
        <tissue evidence="10">Body</tissue>
    </source>
</reference>
<organism evidence="10 11">
    <name type="scientific">Cichlidogyrus casuarinus</name>
    <dbReference type="NCBI Taxonomy" id="1844966"/>
    <lineage>
        <taxon>Eukaryota</taxon>
        <taxon>Metazoa</taxon>
        <taxon>Spiralia</taxon>
        <taxon>Lophotrochozoa</taxon>
        <taxon>Platyhelminthes</taxon>
        <taxon>Monogenea</taxon>
        <taxon>Monopisthocotylea</taxon>
        <taxon>Dactylogyridea</taxon>
        <taxon>Ancyrocephalidae</taxon>
        <taxon>Cichlidogyrus</taxon>
    </lineage>
</organism>
<evidence type="ECO:0000256" key="7">
    <source>
        <dbReference type="PROSITE-ProRule" id="PRU00043"/>
    </source>
</evidence>
<keyword evidence="11" id="KW-1185">Reference proteome</keyword>
<feature type="domain" description="Cadherin" evidence="9">
    <location>
        <begin position="314"/>
        <end position="417"/>
    </location>
</feature>
<dbReference type="PROSITE" id="PS00232">
    <property type="entry name" value="CADHERIN_1"/>
    <property type="match status" value="1"/>
</dbReference>
<name>A0ABD2QGA2_9PLAT</name>
<dbReference type="GO" id="GO:0016020">
    <property type="term" value="C:membrane"/>
    <property type="evidence" value="ECO:0007669"/>
    <property type="project" value="UniProtKB-SubCell"/>
</dbReference>
<feature type="domain" description="Cadherin" evidence="9">
    <location>
        <begin position="71"/>
        <end position="163"/>
    </location>
</feature>
<dbReference type="Proteomes" id="UP001626550">
    <property type="component" value="Unassembled WGS sequence"/>
</dbReference>
<comment type="caution">
    <text evidence="10">The sequence shown here is derived from an EMBL/GenBank/DDBJ whole genome shotgun (WGS) entry which is preliminary data.</text>
</comment>
<evidence type="ECO:0000256" key="8">
    <source>
        <dbReference type="SAM" id="SignalP"/>
    </source>
</evidence>
<keyword evidence="5" id="KW-1133">Transmembrane helix</keyword>
<evidence type="ECO:0000313" key="10">
    <source>
        <dbReference type="EMBL" id="KAL3318564.1"/>
    </source>
</evidence>
<dbReference type="CDD" id="cd11304">
    <property type="entry name" value="Cadherin_repeat"/>
    <property type="match status" value="3"/>
</dbReference>
<dbReference type="InterPro" id="IPR002126">
    <property type="entry name" value="Cadherin-like_dom"/>
</dbReference>
<dbReference type="FunFam" id="2.60.40.60:FF:000020">
    <property type="entry name" value="Dachsous cadherin-related 1b"/>
    <property type="match status" value="1"/>
</dbReference>
<dbReference type="EMBL" id="JBJKFK010000229">
    <property type="protein sequence ID" value="KAL3318564.1"/>
    <property type="molecule type" value="Genomic_DNA"/>
</dbReference>
<dbReference type="InterPro" id="IPR020894">
    <property type="entry name" value="Cadherin_CS"/>
</dbReference>
<dbReference type="Pfam" id="PF00028">
    <property type="entry name" value="Cadherin"/>
    <property type="match status" value="2"/>
</dbReference>
<evidence type="ECO:0000256" key="4">
    <source>
        <dbReference type="ARBA" id="ARBA00022837"/>
    </source>
</evidence>
<dbReference type="InterPro" id="IPR039808">
    <property type="entry name" value="Cadherin"/>
</dbReference>
<evidence type="ECO:0000313" key="11">
    <source>
        <dbReference type="Proteomes" id="UP001626550"/>
    </source>
</evidence>
<feature type="domain" description="Cadherin" evidence="9">
    <location>
        <begin position="193"/>
        <end position="287"/>
    </location>
</feature>
<dbReference type="PANTHER" id="PTHR24027:SF438">
    <property type="entry name" value="CADHERIN 23"/>
    <property type="match status" value="1"/>
</dbReference>
<dbReference type="SMART" id="SM00112">
    <property type="entry name" value="CA"/>
    <property type="match status" value="2"/>
</dbReference>
<evidence type="ECO:0000256" key="6">
    <source>
        <dbReference type="ARBA" id="ARBA00023136"/>
    </source>
</evidence>
<sequence length="462" mass="52237">MHWVIFATLITVPMHGSGTESLGNFAIVEGLPENSELREIGPYLQNIRSAKLLKHFPNSLNAWTGTFHRIGNGEIANTFRIDQQNGSIFTNRVIDREKLCENKKLESHFNVHKASIYDTDCSVHLEILITFTNNISSSQRKPILERFRIQFSILDINDNAPQWQSDSLWVSFVESASNDESPVPVREQNIQLATDPDFGPNGTISYKLLGPGSSMFRLETPVMSNGEQQFLKLSPVTQLDRECKTSACQGGIFNLTLEATDHGTPERRTQIPLFVEIQDMNDNVPTFHESELSSMEMSLVEGLPVYKVPNGRKILESLEVNQPVIQINATDEDTGENGQVRYDFCPCEHNSLVREYFRIDQRSGLISIKKKLDYDRGPNKIHFKVIAADLAAEPYRKTSTALVEVQIKDVNDERPEIDVILVQQDQLSQPLTHPNLLRASMSENTRKDELLAFIQVSLSCYS</sequence>
<evidence type="ECO:0000256" key="5">
    <source>
        <dbReference type="ARBA" id="ARBA00022989"/>
    </source>
</evidence>
<keyword evidence="2" id="KW-0812">Transmembrane</keyword>
<evidence type="ECO:0000259" key="9">
    <source>
        <dbReference type="PROSITE" id="PS50268"/>
    </source>
</evidence>
<evidence type="ECO:0000256" key="3">
    <source>
        <dbReference type="ARBA" id="ARBA00022737"/>
    </source>
</evidence>
<keyword evidence="4 7" id="KW-0106">Calcium</keyword>
<feature type="signal peptide" evidence="8">
    <location>
        <begin position="1"/>
        <end position="18"/>
    </location>
</feature>
<dbReference type="PANTHER" id="PTHR24027">
    <property type="entry name" value="CADHERIN-23"/>
    <property type="match status" value="1"/>
</dbReference>
<keyword evidence="3" id="KW-0677">Repeat</keyword>
<dbReference type="PRINTS" id="PR00205">
    <property type="entry name" value="CADHERIN"/>
</dbReference>
<evidence type="ECO:0000256" key="2">
    <source>
        <dbReference type="ARBA" id="ARBA00022692"/>
    </source>
</evidence>
<comment type="subcellular location">
    <subcellularLocation>
        <location evidence="1">Membrane</location>
    </subcellularLocation>
</comment>
<dbReference type="AlphaFoldDB" id="A0ABD2QGA2"/>
<gene>
    <name evidence="10" type="primary">PCDHGC5</name>
    <name evidence="10" type="ORF">Ciccas_002767</name>
</gene>